<reference evidence="1 2" key="2">
    <citation type="journal article" date="2022" name="Mol. Ecol. Resour.">
        <title>The genomes of chicory, endive, great burdock and yacon provide insights into Asteraceae paleo-polyploidization history and plant inulin production.</title>
        <authorList>
            <person name="Fan W."/>
            <person name="Wang S."/>
            <person name="Wang H."/>
            <person name="Wang A."/>
            <person name="Jiang F."/>
            <person name="Liu H."/>
            <person name="Zhao H."/>
            <person name="Xu D."/>
            <person name="Zhang Y."/>
        </authorList>
    </citation>
    <scope>NUCLEOTIDE SEQUENCE [LARGE SCALE GENOMIC DNA]</scope>
    <source>
        <strain evidence="2">cv. Yunnan</strain>
        <tissue evidence="1">Leaves</tissue>
    </source>
</reference>
<name>A0ACB9ICK9_9ASTR</name>
<dbReference type="Proteomes" id="UP001056120">
    <property type="component" value="Linkage Group LG09"/>
</dbReference>
<keyword evidence="2" id="KW-1185">Reference proteome</keyword>
<evidence type="ECO:0000313" key="1">
    <source>
        <dbReference type="EMBL" id="KAI3805393.1"/>
    </source>
</evidence>
<sequence length="345" mass="38813">MPISMVVGYDDEFDRFPIGMRVLAVDDNPPCLKLLEVLLSKFQYQVTTTNNARTTLKMLRENQNRFDLVISDVYMPDMDGFKLLELVGLEMDLPIIMGYDDEFDRFPIGVRVLAVDDNPPCLKLLEVLLSKCQYQVTTKNNARTALKTLRENQNRFDLVINDVYMPDMDGFKLVELVGLEMDLPVIMLSVDGNPKLSKPNNNQERPNNEGGQETGSGDPNGKLNRKRKDDEDVEDNRNKDDDPSTQKKPRVVWSIDLHTKFVDVVNQLGIEKAVPKKILEQMNVEAPPPNGQLQQSYGQYSSNAFSMLAATAPPPNGDGLSGLVSQSNDQEHDPSMMIDGETVQF</sequence>
<protein>
    <submittedName>
        <fullName evidence="1">Uncharacterized protein</fullName>
    </submittedName>
</protein>
<reference evidence="2" key="1">
    <citation type="journal article" date="2022" name="Mol. Ecol. Resour.">
        <title>The genomes of chicory, endive, great burdock and yacon provide insights into Asteraceae palaeo-polyploidization history and plant inulin production.</title>
        <authorList>
            <person name="Fan W."/>
            <person name="Wang S."/>
            <person name="Wang H."/>
            <person name="Wang A."/>
            <person name="Jiang F."/>
            <person name="Liu H."/>
            <person name="Zhao H."/>
            <person name="Xu D."/>
            <person name="Zhang Y."/>
        </authorList>
    </citation>
    <scope>NUCLEOTIDE SEQUENCE [LARGE SCALE GENOMIC DNA]</scope>
    <source>
        <strain evidence="2">cv. Yunnan</strain>
    </source>
</reference>
<comment type="caution">
    <text evidence="1">The sequence shown here is derived from an EMBL/GenBank/DDBJ whole genome shotgun (WGS) entry which is preliminary data.</text>
</comment>
<accession>A0ACB9ICK9</accession>
<proteinExistence type="predicted"/>
<organism evidence="1 2">
    <name type="scientific">Smallanthus sonchifolius</name>
    <dbReference type="NCBI Taxonomy" id="185202"/>
    <lineage>
        <taxon>Eukaryota</taxon>
        <taxon>Viridiplantae</taxon>
        <taxon>Streptophyta</taxon>
        <taxon>Embryophyta</taxon>
        <taxon>Tracheophyta</taxon>
        <taxon>Spermatophyta</taxon>
        <taxon>Magnoliopsida</taxon>
        <taxon>eudicotyledons</taxon>
        <taxon>Gunneridae</taxon>
        <taxon>Pentapetalae</taxon>
        <taxon>asterids</taxon>
        <taxon>campanulids</taxon>
        <taxon>Asterales</taxon>
        <taxon>Asteraceae</taxon>
        <taxon>Asteroideae</taxon>
        <taxon>Heliantheae alliance</taxon>
        <taxon>Millerieae</taxon>
        <taxon>Smallanthus</taxon>
    </lineage>
</organism>
<dbReference type="EMBL" id="CM042026">
    <property type="protein sequence ID" value="KAI3805393.1"/>
    <property type="molecule type" value="Genomic_DNA"/>
</dbReference>
<gene>
    <name evidence="1" type="ORF">L1987_27737</name>
</gene>
<evidence type="ECO:0000313" key="2">
    <source>
        <dbReference type="Proteomes" id="UP001056120"/>
    </source>
</evidence>